<dbReference type="Proteomes" id="UP000784294">
    <property type="component" value="Unassembled WGS sequence"/>
</dbReference>
<gene>
    <name evidence="2" type="ORF">PXEA_LOCUS7339</name>
</gene>
<feature type="compositionally biased region" description="Low complexity" evidence="1">
    <location>
        <begin position="140"/>
        <end position="150"/>
    </location>
</feature>
<comment type="caution">
    <text evidence="2">The sequence shown here is derived from an EMBL/GenBank/DDBJ whole genome shotgun (WGS) entry which is preliminary data.</text>
</comment>
<keyword evidence="3" id="KW-1185">Reference proteome</keyword>
<feature type="region of interest" description="Disordered" evidence="1">
    <location>
        <begin position="63"/>
        <end position="165"/>
    </location>
</feature>
<reference evidence="2" key="1">
    <citation type="submission" date="2018-11" db="EMBL/GenBank/DDBJ databases">
        <authorList>
            <consortium name="Pathogen Informatics"/>
        </authorList>
    </citation>
    <scope>NUCLEOTIDE SEQUENCE</scope>
</reference>
<evidence type="ECO:0000256" key="1">
    <source>
        <dbReference type="SAM" id="MobiDB-lite"/>
    </source>
</evidence>
<dbReference type="EMBL" id="CAAALY010019314">
    <property type="protein sequence ID" value="VEL13899.1"/>
    <property type="molecule type" value="Genomic_DNA"/>
</dbReference>
<organism evidence="2 3">
    <name type="scientific">Protopolystoma xenopodis</name>
    <dbReference type="NCBI Taxonomy" id="117903"/>
    <lineage>
        <taxon>Eukaryota</taxon>
        <taxon>Metazoa</taxon>
        <taxon>Spiralia</taxon>
        <taxon>Lophotrochozoa</taxon>
        <taxon>Platyhelminthes</taxon>
        <taxon>Monogenea</taxon>
        <taxon>Polyopisthocotylea</taxon>
        <taxon>Polystomatidea</taxon>
        <taxon>Polystomatidae</taxon>
        <taxon>Protopolystoma</taxon>
    </lineage>
</organism>
<accession>A0A3S5ADU6</accession>
<protein>
    <submittedName>
        <fullName evidence="2">Uncharacterized protein</fullName>
    </submittedName>
</protein>
<dbReference type="AlphaFoldDB" id="A0A3S5ADU6"/>
<proteinExistence type="predicted"/>
<sequence>MISTHFANLSTYFADAKSTVPVGLTHPSLMHPTREAEPFAICMPQSPLLTGRKPGACVVGRSEFDEFGQMTSTRRDSGTKLSNKQALAGEERPETEAEADDEGYSLPPGDPFELDVREGSESDCLLDETEQQSPTRSFCSNEASSSQGESESARGKRDWPTRRGG</sequence>
<feature type="compositionally biased region" description="Basic and acidic residues" evidence="1">
    <location>
        <begin position="151"/>
        <end position="165"/>
    </location>
</feature>
<evidence type="ECO:0000313" key="3">
    <source>
        <dbReference type="Proteomes" id="UP000784294"/>
    </source>
</evidence>
<name>A0A3S5ADU6_9PLAT</name>
<evidence type="ECO:0000313" key="2">
    <source>
        <dbReference type="EMBL" id="VEL13899.1"/>
    </source>
</evidence>